<feature type="region of interest" description="Disordered" evidence="1">
    <location>
        <begin position="67"/>
        <end position="87"/>
    </location>
</feature>
<feature type="compositionally biased region" description="Low complexity" evidence="1">
    <location>
        <begin position="49"/>
        <end position="58"/>
    </location>
</feature>
<evidence type="ECO:0000313" key="3">
    <source>
        <dbReference type="Proteomes" id="UP000183263"/>
    </source>
</evidence>
<dbReference type="RefSeq" id="WP_072737948.1">
    <property type="nucleotide sequence ID" value="NZ_CP048813.1"/>
</dbReference>
<evidence type="ECO:0000256" key="1">
    <source>
        <dbReference type="SAM" id="MobiDB-lite"/>
    </source>
</evidence>
<evidence type="ECO:0008006" key="4">
    <source>
        <dbReference type="Google" id="ProtNLM"/>
    </source>
</evidence>
<reference evidence="2 3" key="1">
    <citation type="submission" date="2016-10" db="EMBL/GenBank/DDBJ databases">
        <authorList>
            <person name="de Groot N.N."/>
        </authorList>
    </citation>
    <scope>NUCLEOTIDE SEQUENCE [LARGE SCALE GENOMIC DNA]</scope>
    <source>
        <strain evidence="2 3">DSM 44892</strain>
    </source>
</reference>
<dbReference type="Proteomes" id="UP000183263">
    <property type="component" value="Unassembled WGS sequence"/>
</dbReference>
<proteinExistence type="predicted"/>
<evidence type="ECO:0000313" key="2">
    <source>
        <dbReference type="EMBL" id="SDH12820.1"/>
    </source>
</evidence>
<name>A0A1G7ZXA5_9NOCA</name>
<protein>
    <recommendedName>
        <fullName evidence="4">Ferredoxin</fullName>
    </recommendedName>
</protein>
<dbReference type="EMBL" id="FNDN01000001">
    <property type="protein sequence ID" value="SDH12820.1"/>
    <property type="molecule type" value="Genomic_DNA"/>
</dbReference>
<keyword evidence="3" id="KW-1185">Reference proteome</keyword>
<gene>
    <name evidence="2" type="ORF">SAMN05444695_101238</name>
</gene>
<dbReference type="OrthoDB" id="3534313at2"/>
<accession>A0A1G7ZXA5</accession>
<sequence length="87" mass="9044">MQPLQCTECGALVGVEKFSWEHTSVQWNAAARARCQVLGAGDPGRDGRPGAPRRACPALSDSVTAAAESGAVPVHDDRPVPTPIVVP</sequence>
<dbReference type="AlphaFoldDB" id="A0A1G7ZXA5"/>
<feature type="region of interest" description="Disordered" evidence="1">
    <location>
        <begin position="39"/>
        <end position="58"/>
    </location>
</feature>
<organism evidence="2 3">
    <name type="scientific">Rhodococcus triatomae</name>
    <dbReference type="NCBI Taxonomy" id="300028"/>
    <lineage>
        <taxon>Bacteria</taxon>
        <taxon>Bacillati</taxon>
        <taxon>Actinomycetota</taxon>
        <taxon>Actinomycetes</taxon>
        <taxon>Mycobacteriales</taxon>
        <taxon>Nocardiaceae</taxon>
        <taxon>Rhodococcus</taxon>
    </lineage>
</organism>